<dbReference type="PANTHER" id="PTHR28180">
    <property type="entry name" value="CONSERVED MITOCHONDRIAL PROTEIN-RELATED"/>
    <property type="match status" value="1"/>
</dbReference>
<dbReference type="InterPro" id="IPR052999">
    <property type="entry name" value="PTS1_Protein"/>
</dbReference>
<dbReference type="RefSeq" id="XP_018070248.1">
    <property type="nucleotide sequence ID" value="XM_018209423.1"/>
</dbReference>
<dbReference type="GeneID" id="28819149"/>
<evidence type="ECO:0000313" key="1">
    <source>
        <dbReference type="EMBL" id="KUJ15893.1"/>
    </source>
</evidence>
<dbReference type="KEGG" id="psco:LY89DRAFT_587326"/>
<dbReference type="InterPro" id="IPR029032">
    <property type="entry name" value="AhpD-like"/>
</dbReference>
<reference evidence="1 2" key="1">
    <citation type="submission" date="2015-10" db="EMBL/GenBank/DDBJ databases">
        <title>Full genome of DAOMC 229536 Phialocephala scopiformis, a fungal endophyte of spruce producing the potent anti-insectan compound rugulosin.</title>
        <authorList>
            <consortium name="DOE Joint Genome Institute"/>
            <person name="Walker A.K."/>
            <person name="Frasz S.L."/>
            <person name="Seifert K.A."/>
            <person name="Miller J.D."/>
            <person name="Mondo S.J."/>
            <person name="Labutti K."/>
            <person name="Lipzen A."/>
            <person name="Dockter R."/>
            <person name="Kennedy M."/>
            <person name="Grigoriev I.V."/>
            <person name="Spatafora J.W."/>
        </authorList>
    </citation>
    <scope>NUCLEOTIDE SEQUENCE [LARGE SCALE GENOMIC DNA]</scope>
    <source>
        <strain evidence="1 2">CBS 120377</strain>
    </source>
</reference>
<evidence type="ECO:0000313" key="2">
    <source>
        <dbReference type="Proteomes" id="UP000070700"/>
    </source>
</evidence>
<dbReference type="SUPFAM" id="SSF69118">
    <property type="entry name" value="AhpD-like"/>
    <property type="match status" value="1"/>
</dbReference>
<dbReference type="OrthoDB" id="5537330at2759"/>
<name>A0A194X6U4_MOLSC</name>
<proteinExistence type="predicted"/>
<keyword evidence="2" id="KW-1185">Reference proteome</keyword>
<dbReference type="PANTHER" id="PTHR28180:SF5">
    <property type="entry name" value="DNA POLYMERASE ALPHA SUBUNIT B"/>
    <property type="match status" value="1"/>
</dbReference>
<sequence length="169" mass="19090">LVRRLREAMIKCIVLSGIPSVMEAIASVAAVEQDQDQDHSILRQHGESDQVLHRRGVDVLDTLFRDDSIIIGLTLGSHKEISWISIHLSYGYFLAEHRILDIVETELVVLPAIMAQNLREPTRWHIRACMRVGLTRDEIKNIQEATRLIARHAGLGLEDAESVEDVEDP</sequence>
<organism evidence="1 2">
    <name type="scientific">Mollisia scopiformis</name>
    <name type="common">Conifer needle endophyte fungus</name>
    <name type="synonym">Phialocephala scopiformis</name>
    <dbReference type="NCBI Taxonomy" id="149040"/>
    <lineage>
        <taxon>Eukaryota</taxon>
        <taxon>Fungi</taxon>
        <taxon>Dikarya</taxon>
        <taxon>Ascomycota</taxon>
        <taxon>Pezizomycotina</taxon>
        <taxon>Leotiomycetes</taxon>
        <taxon>Helotiales</taxon>
        <taxon>Mollisiaceae</taxon>
        <taxon>Mollisia</taxon>
    </lineage>
</organism>
<dbReference type="Proteomes" id="UP000070700">
    <property type="component" value="Unassembled WGS sequence"/>
</dbReference>
<accession>A0A194X6U4</accession>
<evidence type="ECO:0008006" key="3">
    <source>
        <dbReference type="Google" id="ProtNLM"/>
    </source>
</evidence>
<protein>
    <recommendedName>
        <fullName evidence="3">Carboxymuconolactone decarboxylase-like domain-containing protein</fullName>
    </recommendedName>
</protein>
<dbReference type="Gene3D" id="1.20.1290.10">
    <property type="entry name" value="AhpD-like"/>
    <property type="match status" value="1"/>
</dbReference>
<gene>
    <name evidence="1" type="ORF">LY89DRAFT_587326</name>
</gene>
<dbReference type="InParanoid" id="A0A194X6U4"/>
<dbReference type="AlphaFoldDB" id="A0A194X6U4"/>
<feature type="non-terminal residue" evidence="1">
    <location>
        <position position="1"/>
    </location>
</feature>
<dbReference type="EMBL" id="KQ947417">
    <property type="protein sequence ID" value="KUJ15893.1"/>
    <property type="molecule type" value="Genomic_DNA"/>
</dbReference>